<accession>A0A1Q9CT87</accession>
<feature type="compositionally biased region" description="Polar residues" evidence="1">
    <location>
        <begin position="789"/>
        <end position="800"/>
    </location>
</feature>
<evidence type="ECO:0008006" key="4">
    <source>
        <dbReference type="Google" id="ProtNLM"/>
    </source>
</evidence>
<dbReference type="AlphaFoldDB" id="A0A1Q9CT87"/>
<sequence length="821" mass="90680">MGCFFSSNGLLGCLPERCLRFFPFLVIIVFPEVMSGEKEQHHVPSWDGSARTWRRYTKEVSWFVQSTPVNKRRYCASRLLSRLTGPARLLAMSWSWTKMHFDTPEGTKLFLQRLAASPLVRKNLPNAAAICNQYFAFQRRQGENISSFLVRESLVHEEFCEAIIRLHEDRLGISQESRDFGLPPEEPYSWDSDSWAGTSWWRDDWGDEDLNETEGQEGEPAGDPPEARAGDPEGPREATTTSAAPGSSPSHAGDRTPARTSPPADPRPSEEATKAVDELALADSFIMQVLRGWRLLQAAGLNAEEKRDILSTTKNSLDYEVIAAALQNLWDEQLLGQRHGPASYQAHYSEAVDAETAYYQDDWWFDDGSWWYDSFYSDGGHGETWWDDYGYEGHDQMVATEPEDPENLEKIKEAQQAEKIAEGLAAEAQRTWAEAQRATQALRKDRGFGAMAAQGPGGGCFLCGGSHFARDCPRRQQMSFGKGPKGSNRFSKGKAKGYMNEMDEDYYANVFKGKSKGKGKKGFLVDPAYAMWSSKGKGKTKNKDSYRPVNAYQSELFVGGLDMVLEAASASSEPVDPNVGMIDCGATASAAPEAVVKGLINAVLAQDRSAQIEMDQMSASTQRHLDPEVNAILQQAAKARPKAKAKPLDMSRAQKIDLRDPRASKTQWPCLGQHSPGPAKGNGHGQWLHCQVCDVRLLYVPRHGSTGQCTQCKNPEMVARCLRELRKLLGDRIPTATLVHAMQAKIDAEETLNVMINDHLSKTGVPSSSPTISNPTSATTATGYATGTPESPESLGSWSMANAEGREVTLEEAYAALDHQQ</sequence>
<feature type="region of interest" description="Disordered" evidence="1">
    <location>
        <begin position="763"/>
        <end position="803"/>
    </location>
</feature>
<evidence type="ECO:0000313" key="3">
    <source>
        <dbReference type="Proteomes" id="UP000186817"/>
    </source>
</evidence>
<dbReference type="Proteomes" id="UP000186817">
    <property type="component" value="Unassembled WGS sequence"/>
</dbReference>
<comment type="caution">
    <text evidence="2">The sequence shown here is derived from an EMBL/GenBank/DDBJ whole genome shotgun (WGS) entry which is preliminary data.</text>
</comment>
<feature type="compositionally biased region" description="Low complexity" evidence="1">
    <location>
        <begin position="238"/>
        <end position="251"/>
    </location>
</feature>
<keyword evidence="3" id="KW-1185">Reference proteome</keyword>
<proteinExistence type="predicted"/>
<organism evidence="2 3">
    <name type="scientific">Symbiodinium microadriaticum</name>
    <name type="common">Dinoflagellate</name>
    <name type="synonym">Zooxanthella microadriatica</name>
    <dbReference type="NCBI Taxonomy" id="2951"/>
    <lineage>
        <taxon>Eukaryota</taxon>
        <taxon>Sar</taxon>
        <taxon>Alveolata</taxon>
        <taxon>Dinophyceae</taxon>
        <taxon>Suessiales</taxon>
        <taxon>Symbiodiniaceae</taxon>
        <taxon>Symbiodinium</taxon>
    </lineage>
</organism>
<feature type="compositionally biased region" description="Acidic residues" evidence="1">
    <location>
        <begin position="205"/>
        <end position="217"/>
    </location>
</feature>
<evidence type="ECO:0000313" key="2">
    <source>
        <dbReference type="EMBL" id="OLP86142.1"/>
    </source>
</evidence>
<feature type="compositionally biased region" description="Low complexity" evidence="1">
    <location>
        <begin position="766"/>
        <end position="788"/>
    </location>
</feature>
<dbReference type="OrthoDB" id="421845at2759"/>
<name>A0A1Q9CT87_SYMMI</name>
<evidence type="ECO:0000256" key="1">
    <source>
        <dbReference type="SAM" id="MobiDB-lite"/>
    </source>
</evidence>
<gene>
    <name evidence="2" type="ORF">AK812_SmicGene32798</name>
</gene>
<reference evidence="2 3" key="1">
    <citation type="submission" date="2016-02" db="EMBL/GenBank/DDBJ databases">
        <title>Genome analysis of coral dinoflagellate symbionts highlights evolutionary adaptations to a symbiotic lifestyle.</title>
        <authorList>
            <person name="Aranda M."/>
            <person name="Li Y."/>
            <person name="Liew Y.J."/>
            <person name="Baumgarten S."/>
            <person name="Simakov O."/>
            <person name="Wilson M."/>
            <person name="Piel J."/>
            <person name="Ashoor H."/>
            <person name="Bougouffa S."/>
            <person name="Bajic V.B."/>
            <person name="Ryu T."/>
            <person name="Ravasi T."/>
            <person name="Bayer T."/>
            <person name="Micklem G."/>
            <person name="Kim H."/>
            <person name="Bhak J."/>
            <person name="Lajeunesse T.C."/>
            <person name="Voolstra C.R."/>
        </authorList>
    </citation>
    <scope>NUCLEOTIDE SEQUENCE [LARGE SCALE GENOMIC DNA]</scope>
    <source>
        <strain evidence="2 3">CCMP2467</strain>
    </source>
</reference>
<protein>
    <recommendedName>
        <fullName evidence="4">CCHC-type domain-containing protein</fullName>
    </recommendedName>
</protein>
<dbReference type="EMBL" id="LSRX01000934">
    <property type="protein sequence ID" value="OLP86142.1"/>
    <property type="molecule type" value="Genomic_DNA"/>
</dbReference>
<feature type="region of interest" description="Disordered" evidence="1">
    <location>
        <begin position="201"/>
        <end position="274"/>
    </location>
</feature>
<feature type="compositionally biased region" description="Basic and acidic residues" evidence="1">
    <location>
        <begin position="225"/>
        <end position="236"/>
    </location>
</feature>